<accession>A0ABV4BD29</accession>
<dbReference type="EC" id="1.1.99.14" evidence="6"/>
<comment type="catalytic activity">
    <reaction evidence="6">
        <text>(R)-lactate + A = pyruvate + AH2</text>
        <dbReference type="Rhea" id="RHEA:15089"/>
        <dbReference type="ChEBI" id="CHEBI:13193"/>
        <dbReference type="ChEBI" id="CHEBI:15361"/>
        <dbReference type="ChEBI" id="CHEBI:16004"/>
        <dbReference type="ChEBI" id="CHEBI:17499"/>
    </reaction>
</comment>
<dbReference type="EMBL" id="JBDKXB010000008">
    <property type="protein sequence ID" value="MEY6432425.1"/>
    <property type="molecule type" value="Genomic_DNA"/>
</dbReference>
<evidence type="ECO:0000256" key="6">
    <source>
        <dbReference type="PIRNR" id="PIRNR000139"/>
    </source>
</evidence>
<dbReference type="Pfam" id="PF02754">
    <property type="entry name" value="CCG"/>
    <property type="match status" value="2"/>
</dbReference>
<evidence type="ECO:0000256" key="4">
    <source>
        <dbReference type="ARBA" id="ARBA00023004"/>
    </source>
</evidence>
<evidence type="ECO:0000256" key="5">
    <source>
        <dbReference type="ARBA" id="ARBA00023014"/>
    </source>
</evidence>
<feature type="domain" description="4Fe-4S ferredoxin-type" evidence="7">
    <location>
        <begin position="16"/>
        <end position="47"/>
    </location>
</feature>
<evidence type="ECO:0000256" key="3">
    <source>
        <dbReference type="ARBA" id="ARBA00022737"/>
    </source>
</evidence>
<dbReference type="InterPro" id="IPR009051">
    <property type="entry name" value="Helical_ferredxn"/>
</dbReference>
<dbReference type="PROSITE" id="PS00198">
    <property type="entry name" value="4FE4S_FER_1"/>
    <property type="match status" value="1"/>
</dbReference>
<dbReference type="RefSeq" id="WP_369666812.1">
    <property type="nucleotide sequence ID" value="NZ_JBDKXB010000008.1"/>
</dbReference>
<protein>
    <recommendedName>
        <fullName evidence="6">Glycolate oxidase iron-sulfur subunit</fullName>
        <ecNumber evidence="6">1.1.99.14</ecNumber>
    </recommendedName>
</protein>
<dbReference type="PANTHER" id="PTHR32479">
    <property type="entry name" value="GLYCOLATE OXIDASE IRON-SULFUR SUBUNIT"/>
    <property type="match status" value="1"/>
</dbReference>
<dbReference type="Proteomes" id="UP001564408">
    <property type="component" value="Unassembled WGS sequence"/>
</dbReference>
<keyword evidence="8" id="KW-0560">Oxidoreductase</keyword>
<keyword evidence="1 6" id="KW-0004">4Fe-4S</keyword>
<keyword evidence="5 6" id="KW-0411">Iron-sulfur</keyword>
<evidence type="ECO:0000313" key="8">
    <source>
        <dbReference type="EMBL" id="MEY6432425.1"/>
    </source>
</evidence>
<dbReference type="PROSITE" id="PS51379">
    <property type="entry name" value="4FE4S_FER_2"/>
    <property type="match status" value="2"/>
</dbReference>
<name>A0ABV4BD29_9GAMM</name>
<comment type="function">
    <text evidence="6">Component of a complex that catalyzes the oxidation of glycolate to glyoxylate.</text>
</comment>
<dbReference type="Pfam" id="PF13183">
    <property type="entry name" value="Fer4_8"/>
    <property type="match status" value="1"/>
</dbReference>
<dbReference type="Gene3D" id="1.10.1060.10">
    <property type="entry name" value="Alpha-helical ferredoxin"/>
    <property type="match status" value="1"/>
</dbReference>
<comment type="caution">
    <text evidence="8">The sequence shown here is derived from an EMBL/GenBank/DDBJ whole genome shotgun (WGS) entry which is preliminary data.</text>
</comment>
<feature type="domain" description="4Fe-4S ferredoxin-type" evidence="7">
    <location>
        <begin position="66"/>
        <end position="95"/>
    </location>
</feature>
<keyword evidence="4 6" id="KW-0408">Iron</keyword>
<keyword evidence="6" id="KW-0249">Electron transport</keyword>
<proteinExistence type="predicted"/>
<comment type="cofactor">
    <cofactor evidence="6">
        <name>[4Fe-4S] cluster</name>
        <dbReference type="ChEBI" id="CHEBI:49883"/>
    </cofactor>
    <text evidence="6">Binds 2 [4Fe-4S] clusters.</text>
</comment>
<keyword evidence="9" id="KW-1185">Reference proteome</keyword>
<dbReference type="InterPro" id="IPR017896">
    <property type="entry name" value="4Fe4S_Fe-S-bd"/>
</dbReference>
<gene>
    <name evidence="8" type="primary">glcF</name>
    <name evidence="8" type="ORF">ABC977_08420</name>
</gene>
<dbReference type="PANTHER" id="PTHR32479:SF17">
    <property type="entry name" value="GLYCOLATE OXIDASE IRON-SULFUR SUBUNIT"/>
    <property type="match status" value="1"/>
</dbReference>
<dbReference type="SUPFAM" id="SSF54862">
    <property type="entry name" value="4Fe-4S ferredoxins"/>
    <property type="match status" value="1"/>
</dbReference>
<organism evidence="8 9">
    <name type="scientific">Thioalkalicoccus limnaeus</name>
    <dbReference type="NCBI Taxonomy" id="120681"/>
    <lineage>
        <taxon>Bacteria</taxon>
        <taxon>Pseudomonadati</taxon>
        <taxon>Pseudomonadota</taxon>
        <taxon>Gammaproteobacteria</taxon>
        <taxon>Chromatiales</taxon>
        <taxon>Chromatiaceae</taxon>
        <taxon>Thioalkalicoccus</taxon>
    </lineage>
</organism>
<dbReference type="InterPro" id="IPR012257">
    <property type="entry name" value="Glc_ox_4Fe-4S"/>
</dbReference>
<keyword evidence="2 6" id="KW-0479">Metal-binding</keyword>
<dbReference type="InterPro" id="IPR004017">
    <property type="entry name" value="Cys_rich_dom"/>
</dbReference>
<dbReference type="GO" id="GO:0019154">
    <property type="term" value="F:glycolate dehydrogenase activity"/>
    <property type="evidence" value="ECO:0007669"/>
    <property type="project" value="UniProtKB-EC"/>
</dbReference>
<evidence type="ECO:0000256" key="2">
    <source>
        <dbReference type="ARBA" id="ARBA00022723"/>
    </source>
</evidence>
<evidence type="ECO:0000313" key="9">
    <source>
        <dbReference type="Proteomes" id="UP001564408"/>
    </source>
</evidence>
<dbReference type="InterPro" id="IPR017900">
    <property type="entry name" value="4Fe4S_Fe_S_CS"/>
</dbReference>
<dbReference type="NCBIfam" id="NF008434">
    <property type="entry name" value="PRK11274.1"/>
    <property type="match status" value="1"/>
</dbReference>
<keyword evidence="3" id="KW-0677">Repeat</keyword>
<evidence type="ECO:0000259" key="7">
    <source>
        <dbReference type="PROSITE" id="PS51379"/>
    </source>
</evidence>
<keyword evidence="6" id="KW-0813">Transport</keyword>
<evidence type="ECO:0000256" key="1">
    <source>
        <dbReference type="ARBA" id="ARBA00022485"/>
    </source>
</evidence>
<dbReference type="PIRSF" id="PIRSF000139">
    <property type="entry name" value="Glc_ox_4Fe-4S"/>
    <property type="match status" value="1"/>
</dbReference>
<sequence>MQTEILPELLDTPVGREADTILRSCVHCGFCTATCPTYQLLGDELDGPRGRIYLIKQVVEGQAVTRITQRHLDRCLTCRSCETTCPSGVRYARLAEIGRELVDERVPRSLGERLLRTSLIHTLPYPRRFGALLRLARWARPWLPARWRDKVPPVRPAGARPAPVVGHRRMLALAGCVQSVTTPRTNVAAARILARLGIDLIEVPRAGCCGALAQHLNHPGTAHEAMRRNIDAWWPEIEAGAEAILVTASGCGVQLKEYGERLRDDPDYAQRAARVAALARDPIEVLGSEDLGPLGRPGQGQRVAFHPPCTLQHGQGLRQVVEPLLQGLGYRVAAIQDAHLCCGSAGSYSLTEPRLAERLRENKLAALMMAEPDLIATANIGCQLHLAVGHDKPVVHWLELLDPDEAGKSFSSPGD</sequence>
<reference evidence="8 9" key="1">
    <citation type="submission" date="2024-05" db="EMBL/GenBank/DDBJ databases">
        <title>Genome Sequence and Characterization of the New Strain Purple Sulfur Bacterium of Genus Thioalkalicoccus.</title>
        <authorList>
            <person name="Bryantseva I.A."/>
            <person name="Kyndt J.A."/>
            <person name="Imhoff J.F."/>
        </authorList>
    </citation>
    <scope>NUCLEOTIDE SEQUENCE [LARGE SCALE GENOMIC DNA]</scope>
    <source>
        <strain evidence="8 9">Um2</strain>
    </source>
</reference>
<comment type="catalytic activity">
    <reaction evidence="6">
        <text>glycolate + A = glyoxylate + AH2</text>
        <dbReference type="Rhea" id="RHEA:21264"/>
        <dbReference type="ChEBI" id="CHEBI:13193"/>
        <dbReference type="ChEBI" id="CHEBI:17499"/>
        <dbReference type="ChEBI" id="CHEBI:29805"/>
        <dbReference type="ChEBI" id="CHEBI:36655"/>
        <dbReference type="EC" id="1.1.99.14"/>
    </reaction>
</comment>